<evidence type="ECO:0000313" key="2">
    <source>
        <dbReference type="Proteomes" id="UP000215914"/>
    </source>
</evidence>
<dbReference type="AlphaFoldDB" id="A0A9K3I328"/>
<reference evidence="1" key="2">
    <citation type="submission" date="2020-06" db="EMBL/GenBank/DDBJ databases">
        <title>Helianthus annuus Genome sequencing and assembly Release 2.</title>
        <authorList>
            <person name="Gouzy J."/>
            <person name="Langlade N."/>
            <person name="Munos S."/>
        </authorList>
    </citation>
    <scope>NUCLEOTIDE SEQUENCE</scope>
    <source>
        <tissue evidence="1">Leaves</tissue>
    </source>
</reference>
<sequence>MVLVCRLYGQKKVADLTWWKIWIESLFLERWRKIWPDLGRFIAVIAELLVFGFINYQTL</sequence>
<proteinExistence type="predicted"/>
<dbReference type="Proteomes" id="UP000215914">
    <property type="component" value="Unassembled WGS sequence"/>
</dbReference>
<dbReference type="Gramene" id="mRNA:HanXRQr2_Chr09g0367811">
    <property type="protein sequence ID" value="mRNA:HanXRQr2_Chr09g0367811"/>
    <property type="gene ID" value="HanXRQr2_Chr09g0367811"/>
</dbReference>
<organism evidence="1 2">
    <name type="scientific">Helianthus annuus</name>
    <name type="common">Common sunflower</name>
    <dbReference type="NCBI Taxonomy" id="4232"/>
    <lineage>
        <taxon>Eukaryota</taxon>
        <taxon>Viridiplantae</taxon>
        <taxon>Streptophyta</taxon>
        <taxon>Embryophyta</taxon>
        <taxon>Tracheophyta</taxon>
        <taxon>Spermatophyta</taxon>
        <taxon>Magnoliopsida</taxon>
        <taxon>eudicotyledons</taxon>
        <taxon>Gunneridae</taxon>
        <taxon>Pentapetalae</taxon>
        <taxon>asterids</taxon>
        <taxon>campanulids</taxon>
        <taxon>Asterales</taxon>
        <taxon>Asteraceae</taxon>
        <taxon>Asteroideae</taxon>
        <taxon>Heliantheae alliance</taxon>
        <taxon>Heliantheae</taxon>
        <taxon>Helianthus</taxon>
    </lineage>
</organism>
<accession>A0A9K3I328</accession>
<name>A0A9K3I328_HELAN</name>
<protein>
    <submittedName>
        <fullName evidence="1">Uncharacterized protein</fullName>
    </submittedName>
</protein>
<evidence type="ECO:0000313" key="1">
    <source>
        <dbReference type="EMBL" id="KAF5789162.1"/>
    </source>
</evidence>
<keyword evidence="2" id="KW-1185">Reference proteome</keyword>
<dbReference type="EMBL" id="MNCJ02000324">
    <property type="protein sequence ID" value="KAF5789162.1"/>
    <property type="molecule type" value="Genomic_DNA"/>
</dbReference>
<comment type="caution">
    <text evidence="1">The sequence shown here is derived from an EMBL/GenBank/DDBJ whole genome shotgun (WGS) entry which is preliminary data.</text>
</comment>
<gene>
    <name evidence="1" type="ORF">HanXRQr2_Chr09g0367811</name>
</gene>
<reference evidence="1" key="1">
    <citation type="journal article" date="2017" name="Nature">
        <title>The sunflower genome provides insights into oil metabolism, flowering and Asterid evolution.</title>
        <authorList>
            <person name="Badouin H."/>
            <person name="Gouzy J."/>
            <person name="Grassa C.J."/>
            <person name="Murat F."/>
            <person name="Staton S.E."/>
            <person name="Cottret L."/>
            <person name="Lelandais-Briere C."/>
            <person name="Owens G.L."/>
            <person name="Carrere S."/>
            <person name="Mayjonade B."/>
            <person name="Legrand L."/>
            <person name="Gill N."/>
            <person name="Kane N.C."/>
            <person name="Bowers J.E."/>
            <person name="Hubner S."/>
            <person name="Bellec A."/>
            <person name="Berard A."/>
            <person name="Berges H."/>
            <person name="Blanchet N."/>
            <person name="Boniface M.C."/>
            <person name="Brunel D."/>
            <person name="Catrice O."/>
            <person name="Chaidir N."/>
            <person name="Claudel C."/>
            <person name="Donnadieu C."/>
            <person name="Faraut T."/>
            <person name="Fievet G."/>
            <person name="Helmstetter N."/>
            <person name="King M."/>
            <person name="Knapp S.J."/>
            <person name="Lai Z."/>
            <person name="Le Paslier M.C."/>
            <person name="Lippi Y."/>
            <person name="Lorenzon L."/>
            <person name="Mandel J.R."/>
            <person name="Marage G."/>
            <person name="Marchand G."/>
            <person name="Marquand E."/>
            <person name="Bret-Mestries E."/>
            <person name="Morien E."/>
            <person name="Nambeesan S."/>
            <person name="Nguyen T."/>
            <person name="Pegot-Espagnet P."/>
            <person name="Pouilly N."/>
            <person name="Raftis F."/>
            <person name="Sallet E."/>
            <person name="Schiex T."/>
            <person name="Thomas J."/>
            <person name="Vandecasteele C."/>
            <person name="Vares D."/>
            <person name="Vear F."/>
            <person name="Vautrin S."/>
            <person name="Crespi M."/>
            <person name="Mangin B."/>
            <person name="Burke J.M."/>
            <person name="Salse J."/>
            <person name="Munos S."/>
            <person name="Vincourt P."/>
            <person name="Rieseberg L.H."/>
            <person name="Langlade N.B."/>
        </authorList>
    </citation>
    <scope>NUCLEOTIDE SEQUENCE</scope>
    <source>
        <tissue evidence="1">Leaves</tissue>
    </source>
</reference>